<protein>
    <recommendedName>
        <fullName evidence="4">nitric-oxide synthase (NADPH)</fullName>
        <ecNumber evidence="4">1.14.13.39</ecNumber>
    </recommendedName>
</protein>
<dbReference type="PANTHER" id="PTHR43410">
    <property type="entry name" value="NITRIC OXIDE SYNTHASE OXYGENASE"/>
    <property type="match status" value="1"/>
</dbReference>
<evidence type="ECO:0000256" key="1">
    <source>
        <dbReference type="ARBA" id="ARBA00001917"/>
    </source>
</evidence>
<dbReference type="GO" id="GO:0005516">
    <property type="term" value="F:calmodulin binding"/>
    <property type="evidence" value="ECO:0007669"/>
    <property type="project" value="UniProtKB-KW"/>
</dbReference>
<evidence type="ECO:0000256" key="10">
    <source>
        <dbReference type="ARBA" id="ARBA00023002"/>
    </source>
</evidence>
<keyword evidence="11" id="KW-0408">Iron</keyword>
<dbReference type="AlphaFoldDB" id="A0AAV2R2E0"/>
<dbReference type="Proteomes" id="UP001497623">
    <property type="component" value="Unassembled WGS sequence"/>
</dbReference>
<dbReference type="GO" id="GO:0004517">
    <property type="term" value="F:nitric-oxide synthase activity"/>
    <property type="evidence" value="ECO:0007669"/>
    <property type="project" value="UniProtKB-EC"/>
</dbReference>
<dbReference type="EC" id="1.14.13.39" evidence="4"/>
<gene>
    <name evidence="13" type="ORF">MNOR_LOCUS18798</name>
</gene>
<dbReference type="Pfam" id="PF00667">
    <property type="entry name" value="FAD_binding_1"/>
    <property type="match status" value="1"/>
</dbReference>
<evidence type="ECO:0000313" key="13">
    <source>
        <dbReference type="EMBL" id="CAL4108292.1"/>
    </source>
</evidence>
<evidence type="ECO:0000256" key="8">
    <source>
        <dbReference type="ARBA" id="ARBA00022857"/>
    </source>
</evidence>
<keyword evidence="14" id="KW-1185">Reference proteome</keyword>
<dbReference type="InterPro" id="IPR017938">
    <property type="entry name" value="Riboflavin_synthase-like_b-brl"/>
</dbReference>
<dbReference type="PANTHER" id="PTHR43410:SF1">
    <property type="entry name" value="NITRIC OXIDE SYNTHASE"/>
    <property type="match status" value="1"/>
</dbReference>
<evidence type="ECO:0000256" key="2">
    <source>
        <dbReference type="ARBA" id="ARBA00001970"/>
    </source>
</evidence>
<evidence type="ECO:0000256" key="11">
    <source>
        <dbReference type="ARBA" id="ARBA00023004"/>
    </source>
</evidence>
<comment type="similarity">
    <text evidence="3">Belongs to the NOS family.</text>
</comment>
<evidence type="ECO:0000256" key="5">
    <source>
        <dbReference type="ARBA" id="ARBA00022617"/>
    </source>
</evidence>
<sequence length="116" mass="12844">VTIDACVLLTHLPVLQWRFYSISSSPDTHPGQIHLTVAVVEYRTQGGKGPLHQGTCSNFLKNVSPGDNVECFVRSASSFHMPSDPVVPIIMVGPGTGIAPFRSFWHQRHYDTNNRN</sequence>
<dbReference type="InterPro" id="IPR003097">
    <property type="entry name" value="CysJ-like_FAD-binding"/>
</dbReference>
<dbReference type="SUPFAM" id="SSF63380">
    <property type="entry name" value="Riboflavin synthase domain-like"/>
    <property type="match status" value="1"/>
</dbReference>
<accession>A0AAV2R2E0</accession>
<organism evidence="13 14">
    <name type="scientific">Meganyctiphanes norvegica</name>
    <name type="common">Northern krill</name>
    <name type="synonym">Thysanopoda norvegica</name>
    <dbReference type="NCBI Taxonomy" id="48144"/>
    <lineage>
        <taxon>Eukaryota</taxon>
        <taxon>Metazoa</taxon>
        <taxon>Ecdysozoa</taxon>
        <taxon>Arthropoda</taxon>
        <taxon>Crustacea</taxon>
        <taxon>Multicrustacea</taxon>
        <taxon>Malacostraca</taxon>
        <taxon>Eumalacostraca</taxon>
        <taxon>Eucarida</taxon>
        <taxon>Euphausiacea</taxon>
        <taxon>Euphausiidae</taxon>
        <taxon>Meganyctiphanes</taxon>
    </lineage>
</organism>
<evidence type="ECO:0000313" key="14">
    <source>
        <dbReference type="Proteomes" id="UP001497623"/>
    </source>
</evidence>
<feature type="non-terminal residue" evidence="13">
    <location>
        <position position="1"/>
    </location>
</feature>
<keyword evidence="10" id="KW-0560">Oxidoreductase</keyword>
<feature type="domain" description="FAD-binding FR-type" evidence="12">
    <location>
        <begin position="1"/>
        <end position="82"/>
    </location>
</feature>
<proteinExistence type="inferred from homology"/>
<keyword evidence="8" id="KW-0521">NADP</keyword>
<dbReference type="PRINTS" id="PR00371">
    <property type="entry name" value="FPNCR"/>
</dbReference>
<dbReference type="InterPro" id="IPR017927">
    <property type="entry name" value="FAD-bd_FR_type"/>
</dbReference>
<reference evidence="13 14" key="1">
    <citation type="submission" date="2024-05" db="EMBL/GenBank/DDBJ databases">
        <authorList>
            <person name="Wallberg A."/>
        </authorList>
    </citation>
    <scope>NUCLEOTIDE SEQUENCE [LARGE SCALE GENOMIC DNA]</scope>
</reference>
<keyword evidence="6" id="KW-0285">Flavoprotein</keyword>
<dbReference type="PROSITE" id="PS51384">
    <property type="entry name" value="FAD_FR"/>
    <property type="match status" value="1"/>
</dbReference>
<dbReference type="Gene3D" id="2.40.30.10">
    <property type="entry name" value="Translation factors"/>
    <property type="match status" value="1"/>
</dbReference>
<comment type="cofactor">
    <cofactor evidence="2">
        <name>heme b</name>
        <dbReference type="ChEBI" id="CHEBI:60344"/>
    </cofactor>
</comment>
<dbReference type="SUPFAM" id="SSF52343">
    <property type="entry name" value="Ferredoxin reductase-like, C-terminal NADP-linked domain"/>
    <property type="match status" value="1"/>
</dbReference>
<feature type="non-terminal residue" evidence="13">
    <location>
        <position position="116"/>
    </location>
</feature>
<comment type="caution">
    <text evidence="13">The sequence shown here is derived from an EMBL/GenBank/DDBJ whole genome shotgun (WGS) entry which is preliminary data.</text>
</comment>
<keyword evidence="9" id="KW-0112">Calmodulin-binding</keyword>
<keyword evidence="7" id="KW-0479">Metal-binding</keyword>
<dbReference type="InterPro" id="IPR039261">
    <property type="entry name" value="FNR_nucleotide-bd"/>
</dbReference>
<evidence type="ECO:0000256" key="7">
    <source>
        <dbReference type="ARBA" id="ARBA00022723"/>
    </source>
</evidence>
<name>A0AAV2R2E0_MEGNR</name>
<keyword evidence="6" id="KW-0288">FMN</keyword>
<dbReference type="GO" id="GO:0046872">
    <property type="term" value="F:metal ion binding"/>
    <property type="evidence" value="ECO:0007669"/>
    <property type="project" value="UniProtKB-KW"/>
</dbReference>
<dbReference type="Gene3D" id="3.40.50.80">
    <property type="entry name" value="Nucleotide-binding domain of ferredoxin-NADP reductase (FNR) module"/>
    <property type="match status" value="1"/>
</dbReference>
<dbReference type="EMBL" id="CAXKWB010013640">
    <property type="protein sequence ID" value="CAL4108292.1"/>
    <property type="molecule type" value="Genomic_DNA"/>
</dbReference>
<evidence type="ECO:0000256" key="3">
    <source>
        <dbReference type="ARBA" id="ARBA00006267"/>
    </source>
</evidence>
<keyword evidence="5" id="KW-0349">Heme</keyword>
<evidence type="ECO:0000259" key="12">
    <source>
        <dbReference type="PROSITE" id="PS51384"/>
    </source>
</evidence>
<comment type="cofactor">
    <cofactor evidence="1">
        <name>FMN</name>
        <dbReference type="ChEBI" id="CHEBI:58210"/>
    </cofactor>
</comment>
<evidence type="ECO:0000256" key="6">
    <source>
        <dbReference type="ARBA" id="ARBA00022643"/>
    </source>
</evidence>
<dbReference type="InterPro" id="IPR001709">
    <property type="entry name" value="Flavoprot_Pyr_Nucl_cyt_Rdtase"/>
</dbReference>
<dbReference type="InterPro" id="IPR050607">
    <property type="entry name" value="NOS"/>
</dbReference>
<evidence type="ECO:0000256" key="9">
    <source>
        <dbReference type="ARBA" id="ARBA00022860"/>
    </source>
</evidence>
<evidence type="ECO:0000256" key="4">
    <source>
        <dbReference type="ARBA" id="ARBA00012989"/>
    </source>
</evidence>